<evidence type="ECO:0000313" key="2">
    <source>
        <dbReference type="Proteomes" id="UP001162029"/>
    </source>
</evidence>
<accession>A0AAV0SVQ0</accession>
<proteinExistence type="predicted"/>
<evidence type="ECO:0000313" key="1">
    <source>
        <dbReference type="EMBL" id="CAI5709171.1"/>
    </source>
</evidence>
<name>A0AAV0SVQ0_9STRA</name>
<gene>
    <name evidence="1" type="ORF">PDE001_LOCUS210</name>
</gene>
<dbReference type="AlphaFoldDB" id="A0AAV0SVQ0"/>
<dbReference type="InterPro" id="IPR052842">
    <property type="entry name" value="ER_Co-chaperone"/>
</dbReference>
<sequence>MLQNFEKLVQQKVDDEETLVLLLSKQKHASPMYRALAADFNDQGLSFVFLNKEEKGTEEIRKIFFVEELPVMMNFVESFAMHKTSGGKLGVKRNKGGKKNSKYIRRCTEKKFDGMITQSDVVWIIEFMDLEREMDLTEDVWKKALIELHRKAGMVAMGAVSYEKEAELCERHDGLGVRIFPLCVFAPGTCSLTQLGHMLFRSRETWSKPPPVA</sequence>
<dbReference type="EMBL" id="CANTFM010000028">
    <property type="protein sequence ID" value="CAI5709171.1"/>
    <property type="molecule type" value="Genomic_DNA"/>
</dbReference>
<protein>
    <submittedName>
        <fullName evidence="1">Uncharacterized protein</fullName>
    </submittedName>
</protein>
<reference evidence="1" key="1">
    <citation type="submission" date="2022-12" db="EMBL/GenBank/DDBJ databases">
        <authorList>
            <person name="Webb A."/>
        </authorList>
    </citation>
    <scope>NUCLEOTIDE SEQUENCE</scope>
    <source>
        <strain evidence="1">Pd1</strain>
    </source>
</reference>
<comment type="caution">
    <text evidence="1">The sequence shown here is derived from an EMBL/GenBank/DDBJ whole genome shotgun (WGS) entry which is preliminary data.</text>
</comment>
<dbReference type="Gene3D" id="3.40.30.10">
    <property type="entry name" value="Glutaredoxin"/>
    <property type="match status" value="1"/>
</dbReference>
<dbReference type="PANTHER" id="PTHR45184:SF1">
    <property type="entry name" value="DNAJ PROTEIN ERDJ3A"/>
    <property type="match status" value="1"/>
</dbReference>
<keyword evidence="2" id="KW-1185">Reference proteome</keyword>
<dbReference type="PANTHER" id="PTHR45184">
    <property type="entry name" value="DNAJ PROTEIN ERDJ3A"/>
    <property type="match status" value="1"/>
</dbReference>
<organism evidence="1 2">
    <name type="scientific">Peronospora destructor</name>
    <dbReference type="NCBI Taxonomy" id="86335"/>
    <lineage>
        <taxon>Eukaryota</taxon>
        <taxon>Sar</taxon>
        <taxon>Stramenopiles</taxon>
        <taxon>Oomycota</taxon>
        <taxon>Peronosporomycetes</taxon>
        <taxon>Peronosporales</taxon>
        <taxon>Peronosporaceae</taxon>
        <taxon>Peronospora</taxon>
    </lineage>
</organism>
<dbReference type="Proteomes" id="UP001162029">
    <property type="component" value="Unassembled WGS sequence"/>
</dbReference>